<organism evidence="1">
    <name type="scientific">Christensenella massiliensis</name>
    <dbReference type="NCBI Taxonomy" id="1805714"/>
    <lineage>
        <taxon>Bacteria</taxon>
        <taxon>Bacillati</taxon>
        <taxon>Bacillota</taxon>
        <taxon>Clostridia</taxon>
        <taxon>Christensenellales</taxon>
        <taxon>Christensenellaceae</taxon>
        <taxon>Christensenella</taxon>
    </lineage>
</organism>
<evidence type="ECO:0008006" key="2">
    <source>
        <dbReference type="Google" id="ProtNLM"/>
    </source>
</evidence>
<sequence length="217" mass="22261">MASYFNLTLDTTAPVGAGITINGGATATNDPLVTLALSVSDGETNGYQMKIWGITGAESESAAQWETFAASKQVTLPSGDGQKTVYAKFRDDVWNESAQVSASITLNTAVPVVTVLGPDKAKISKVSGMDTSVFTFTTDVDVAEYKVCVVTEANATHTQGTQIGTDGGSENMSGGPVTANSEVSCTVKAADLDAASSGDGVKIVKVFAKTAVGTWSV</sequence>
<evidence type="ECO:0000313" key="1">
    <source>
        <dbReference type="EMBL" id="XCC61723.1"/>
    </source>
</evidence>
<reference evidence="1" key="1">
    <citation type="submission" date="2023-02" db="EMBL/GenBank/DDBJ databases">
        <title>Gut commensal Christensenella minuta modulates host metabolism via a new class of secondary bile acids.</title>
        <authorList>
            <person name="Liu C."/>
        </authorList>
    </citation>
    <scope>NUCLEOTIDE SEQUENCE</scope>
    <source>
        <strain evidence="1">CA70</strain>
    </source>
</reference>
<dbReference type="RefSeq" id="WP_353423130.1">
    <property type="nucleotide sequence ID" value="NZ_CP117826.1"/>
</dbReference>
<dbReference type="AlphaFoldDB" id="A0AAU8A801"/>
<name>A0AAU8A801_9FIRM</name>
<protein>
    <recommendedName>
        <fullName evidence="2">Phage tail protein</fullName>
    </recommendedName>
</protein>
<accession>A0AAU8A801</accession>
<gene>
    <name evidence="1" type="ORF">PUP29_09315</name>
</gene>
<proteinExistence type="predicted"/>
<dbReference type="EMBL" id="CP117826">
    <property type="protein sequence ID" value="XCC61723.1"/>
    <property type="molecule type" value="Genomic_DNA"/>
</dbReference>